<gene>
    <name evidence="1" type="ORF">POCTA_138.1.T0070409</name>
</gene>
<name>A0A8S1S9L0_PAROT</name>
<reference evidence="1" key="1">
    <citation type="submission" date="2021-01" db="EMBL/GenBank/DDBJ databases">
        <authorList>
            <consortium name="Genoscope - CEA"/>
            <person name="William W."/>
        </authorList>
    </citation>
    <scope>NUCLEOTIDE SEQUENCE</scope>
</reference>
<dbReference type="Proteomes" id="UP000683925">
    <property type="component" value="Unassembled WGS sequence"/>
</dbReference>
<organism evidence="1 2">
    <name type="scientific">Paramecium octaurelia</name>
    <dbReference type="NCBI Taxonomy" id="43137"/>
    <lineage>
        <taxon>Eukaryota</taxon>
        <taxon>Sar</taxon>
        <taxon>Alveolata</taxon>
        <taxon>Ciliophora</taxon>
        <taxon>Intramacronucleata</taxon>
        <taxon>Oligohymenophorea</taxon>
        <taxon>Peniculida</taxon>
        <taxon>Parameciidae</taxon>
        <taxon>Paramecium</taxon>
    </lineage>
</organism>
<keyword evidence="2" id="KW-1185">Reference proteome</keyword>
<dbReference type="OMA" id="NNHNPQF"/>
<dbReference type="EMBL" id="CAJJDP010000006">
    <property type="protein sequence ID" value="CAD8136473.1"/>
    <property type="molecule type" value="Genomic_DNA"/>
</dbReference>
<proteinExistence type="predicted"/>
<comment type="caution">
    <text evidence="1">The sequence shown here is derived from an EMBL/GenBank/DDBJ whole genome shotgun (WGS) entry which is preliminary data.</text>
</comment>
<evidence type="ECO:0000313" key="2">
    <source>
        <dbReference type="Proteomes" id="UP000683925"/>
    </source>
</evidence>
<protein>
    <submittedName>
        <fullName evidence="1">Uncharacterized protein</fullName>
    </submittedName>
</protein>
<evidence type="ECO:0000313" key="1">
    <source>
        <dbReference type="EMBL" id="CAD8136473.1"/>
    </source>
</evidence>
<dbReference type="AlphaFoldDB" id="A0A8S1S9L0"/>
<sequence length="66" mass="7662">MDLQEHCQVIGESNNHNPQFVQEVEEEIIELCEPIVIIEQMQEQTIIELDQAQFGTNYDSEPKEGM</sequence>
<accession>A0A8S1S9L0</accession>